<dbReference type="Gene3D" id="1.25.40.20">
    <property type="entry name" value="Ankyrin repeat-containing domain"/>
    <property type="match status" value="1"/>
</dbReference>
<comment type="caution">
    <text evidence="1">The sequence shown here is derived from an EMBL/GenBank/DDBJ whole genome shotgun (WGS) entry which is preliminary data.</text>
</comment>
<evidence type="ECO:0000313" key="2">
    <source>
        <dbReference type="Proteomes" id="UP000240978"/>
    </source>
</evidence>
<sequence>MTEQEMIHKQWEVVRLIEQIGRIFIGHQFDKYEKDEEIRLSKLNKVNEEKRQLLAAIKTLIDGGVDLNFKQKSVLERAVVTDSVELVEMFIAAGFPITEENGKMLLYYGAEQGAENVVRFLIEEKGVNPRRRSKRDFSALAAARSSRFSKDVLPYLIEIMLKTKSERLPAPKKLHELTEENMLRWLPQISISEHKRKKFQDIIESLFIEEHSIKLTDFYYTIEEQDPEIIFACLELIKKAITLDPTNKTSKTISGKTNIHHGDLRITGDQDIHSLMVTGDLIVAGHVSNVQGRQLFVGGNFECETMYTEGPVIIGGNLKAIKVQAHYNDYALEVKQTLQADTLIISEHRVIAGRFEVKERIDKTERLSS</sequence>
<dbReference type="SUPFAM" id="SSF48403">
    <property type="entry name" value="Ankyrin repeat"/>
    <property type="match status" value="1"/>
</dbReference>
<keyword evidence="2" id="KW-1185">Reference proteome</keyword>
<dbReference type="EMBL" id="PYGK01000007">
    <property type="protein sequence ID" value="PSL29146.1"/>
    <property type="molecule type" value="Genomic_DNA"/>
</dbReference>
<protein>
    <submittedName>
        <fullName evidence="1">Uncharacterized protein</fullName>
    </submittedName>
</protein>
<dbReference type="InterPro" id="IPR036770">
    <property type="entry name" value="Ankyrin_rpt-contain_sf"/>
</dbReference>
<name>A0A2P8G5B8_9BACT</name>
<dbReference type="AlphaFoldDB" id="A0A2P8G5B8"/>
<dbReference type="RefSeq" id="WP_106603518.1">
    <property type="nucleotide sequence ID" value="NZ_PYGK01000007.1"/>
</dbReference>
<reference evidence="1 2" key="1">
    <citation type="submission" date="2018-03" db="EMBL/GenBank/DDBJ databases">
        <title>Genomic Encyclopedia of Archaeal and Bacterial Type Strains, Phase II (KMG-II): from individual species to whole genera.</title>
        <authorList>
            <person name="Goeker M."/>
        </authorList>
    </citation>
    <scope>NUCLEOTIDE SEQUENCE [LARGE SCALE GENOMIC DNA]</scope>
    <source>
        <strain evidence="1 2">DSM 18107</strain>
    </source>
</reference>
<organism evidence="1 2">
    <name type="scientific">Chitinophaga ginsengisoli</name>
    <dbReference type="NCBI Taxonomy" id="363837"/>
    <lineage>
        <taxon>Bacteria</taxon>
        <taxon>Pseudomonadati</taxon>
        <taxon>Bacteroidota</taxon>
        <taxon>Chitinophagia</taxon>
        <taxon>Chitinophagales</taxon>
        <taxon>Chitinophagaceae</taxon>
        <taxon>Chitinophaga</taxon>
    </lineage>
</organism>
<gene>
    <name evidence="1" type="ORF">CLV42_107293</name>
</gene>
<proteinExistence type="predicted"/>
<evidence type="ECO:0000313" key="1">
    <source>
        <dbReference type="EMBL" id="PSL29146.1"/>
    </source>
</evidence>
<accession>A0A2P8G5B8</accession>
<dbReference type="OrthoDB" id="5380029at2"/>
<dbReference type="Proteomes" id="UP000240978">
    <property type="component" value="Unassembled WGS sequence"/>
</dbReference>